<dbReference type="Proteomes" id="UP001182556">
    <property type="component" value="Unassembled WGS sequence"/>
</dbReference>
<evidence type="ECO:0000313" key="10">
    <source>
        <dbReference type="EMBL" id="KAK1923718.1"/>
    </source>
</evidence>
<dbReference type="InterPro" id="IPR019321">
    <property type="entry name" value="Nucleoporin_Nup88"/>
</dbReference>
<dbReference type="GO" id="GO:0006406">
    <property type="term" value="P:mRNA export from nucleus"/>
    <property type="evidence" value="ECO:0007669"/>
    <property type="project" value="TreeGrafter"/>
</dbReference>
<evidence type="ECO:0000256" key="3">
    <source>
        <dbReference type="ARBA" id="ARBA00022816"/>
    </source>
</evidence>
<proteinExistence type="predicted"/>
<sequence length="805" mass="88773">MASVVPSLPLLSSHSIFIPPTNSKSIHAPCLDYTEMDDPVPLKSSKMALRDKDLIVAHGKEIRMTSIADDNWDVVDGQLGRYKSLVGKDLGFEVQSISINGNGRLLAVVGRSQVSVIVLPKSGRVGLTSGQLTVKSFAVDRYQFDASASNAITKVLWHPWAQQHTSLWILSADGKLREYDVLSPEDPAQTFSFLPSAPTSGSRFSAVDPLSRYATSFSFSPFSTSDFGPSVIHVLCANGDVHTMGPIIPLHAEVPIEWIQALRLTLEREDFGQAAREWVDDLIKQVRDEEDRMERERGVSDDAMSRTASRRGSLGPAYNHSDDKNEVEEGKVRLRPPHLTTSGGPAPGRHAPLARRGPIAYDPAPEEIGADIDEDIASDICLFDAGGEQVVMAVAWAGGRVDLGVLVDSPVPKWHDPKEKKTEEASIAIIESVLLYLPPNDPETVSTNAPLIFTDPLHDHLIYIQHSFGVDTISVQPWIAVLADDNDTPDLPSSSVSRTIDSTGIPAKPIIGAFAFCNIAFGYALVALASSCQLATVELEYKGTDIAVVEIPPIAAEKKPVSDKEQENPSFLATKQLDFAALSKSLQPIHPDLRSLCRGVSISPINTISRDMLRQIAEIISHVQTRIQAVRKASQAIENHLDLCAKEFTRQIRLVVQTRDALSELRESKSETRVNAMLSKQKALGERLDEVVRSLTGRYKPELGEREKRWFDELDRIYNRLKGGHGNTGLLSRTQSVQEQLKSLKPALSYQARFDSNEEGLGENEVLPLGNALQKRSEQIKKLLRRLDALNVRMDVAMDERERER</sequence>
<evidence type="ECO:0000313" key="11">
    <source>
        <dbReference type="Proteomes" id="UP001182556"/>
    </source>
</evidence>
<dbReference type="EMBL" id="JAODAN010000006">
    <property type="protein sequence ID" value="KAK1923718.1"/>
    <property type="molecule type" value="Genomic_DNA"/>
</dbReference>
<feature type="region of interest" description="Disordered" evidence="9">
    <location>
        <begin position="289"/>
        <end position="330"/>
    </location>
</feature>
<feature type="coiled-coil region" evidence="8">
    <location>
        <begin position="773"/>
        <end position="800"/>
    </location>
</feature>
<evidence type="ECO:0000256" key="2">
    <source>
        <dbReference type="ARBA" id="ARBA00022448"/>
    </source>
</evidence>
<evidence type="ECO:0000256" key="8">
    <source>
        <dbReference type="SAM" id="Coils"/>
    </source>
</evidence>
<dbReference type="GO" id="GO:0005643">
    <property type="term" value="C:nuclear pore"/>
    <property type="evidence" value="ECO:0007669"/>
    <property type="project" value="UniProtKB-SubCell"/>
</dbReference>
<keyword evidence="3" id="KW-0509">mRNA transport</keyword>
<protein>
    <submittedName>
        <fullName evidence="10">Uncharacterized protein</fullName>
    </submittedName>
</protein>
<dbReference type="AlphaFoldDB" id="A0AAD9D0F8"/>
<reference evidence="10" key="1">
    <citation type="submission" date="2023-02" db="EMBL/GenBank/DDBJ databases">
        <title>Identification and recombinant expression of a fungal hydrolase from Papiliotrema laurentii that hydrolyzes apple cutin and clears colloidal polyester polyurethane.</title>
        <authorList>
            <consortium name="DOE Joint Genome Institute"/>
            <person name="Roman V.A."/>
            <person name="Bojanowski C."/>
            <person name="Crable B.R."/>
            <person name="Wagner D.N."/>
            <person name="Hung C.S."/>
            <person name="Nadeau L.J."/>
            <person name="Schratz L."/>
            <person name="Haridas S."/>
            <person name="Pangilinan J."/>
            <person name="Lipzen A."/>
            <person name="Na H."/>
            <person name="Yan M."/>
            <person name="Ng V."/>
            <person name="Grigoriev I.V."/>
            <person name="Spatafora J.W."/>
            <person name="Barlow D."/>
            <person name="Biffinger J."/>
            <person name="Kelley-Loughnane N."/>
            <person name="Varaljay V.A."/>
            <person name="Crookes-Goodson W.J."/>
        </authorList>
    </citation>
    <scope>NUCLEOTIDE SEQUENCE</scope>
    <source>
        <strain evidence="10">5307AH</strain>
    </source>
</reference>
<keyword evidence="2" id="KW-0813">Transport</keyword>
<comment type="subcellular location">
    <subcellularLocation>
        <location evidence="1">Nucleus</location>
        <location evidence="1">Nuclear pore complex</location>
    </subcellularLocation>
</comment>
<feature type="compositionally biased region" description="Basic and acidic residues" evidence="9">
    <location>
        <begin position="289"/>
        <end position="304"/>
    </location>
</feature>
<dbReference type="GO" id="GO:0006606">
    <property type="term" value="P:protein import into nucleus"/>
    <property type="evidence" value="ECO:0007669"/>
    <property type="project" value="TreeGrafter"/>
</dbReference>
<keyword evidence="6" id="KW-0906">Nuclear pore complex</keyword>
<dbReference type="InterPro" id="IPR037700">
    <property type="entry name" value="NUP88/NUP82"/>
</dbReference>
<feature type="compositionally biased region" description="Basic and acidic residues" evidence="9">
    <location>
        <begin position="320"/>
        <end position="330"/>
    </location>
</feature>
<keyword evidence="5" id="KW-0811">Translocation</keyword>
<dbReference type="GO" id="GO:0017056">
    <property type="term" value="F:structural constituent of nuclear pore"/>
    <property type="evidence" value="ECO:0007669"/>
    <property type="project" value="InterPro"/>
</dbReference>
<name>A0AAD9D0F8_PAPLA</name>
<evidence type="ECO:0000256" key="1">
    <source>
        <dbReference type="ARBA" id="ARBA00004567"/>
    </source>
</evidence>
<keyword evidence="8" id="KW-0175">Coiled coil</keyword>
<evidence type="ECO:0000256" key="5">
    <source>
        <dbReference type="ARBA" id="ARBA00023010"/>
    </source>
</evidence>
<evidence type="ECO:0000256" key="4">
    <source>
        <dbReference type="ARBA" id="ARBA00022927"/>
    </source>
</evidence>
<evidence type="ECO:0000256" key="7">
    <source>
        <dbReference type="ARBA" id="ARBA00023242"/>
    </source>
</evidence>
<dbReference type="Pfam" id="PF10168">
    <property type="entry name" value="Nup88"/>
    <property type="match status" value="1"/>
</dbReference>
<evidence type="ECO:0000256" key="6">
    <source>
        <dbReference type="ARBA" id="ARBA00023132"/>
    </source>
</evidence>
<evidence type="ECO:0000256" key="9">
    <source>
        <dbReference type="SAM" id="MobiDB-lite"/>
    </source>
</evidence>
<keyword evidence="11" id="KW-1185">Reference proteome</keyword>
<dbReference type="GO" id="GO:0000055">
    <property type="term" value="P:ribosomal large subunit export from nucleus"/>
    <property type="evidence" value="ECO:0007669"/>
    <property type="project" value="InterPro"/>
</dbReference>
<dbReference type="PANTHER" id="PTHR13257">
    <property type="entry name" value="NUCLEOPORIN NUP84-RELATED"/>
    <property type="match status" value="1"/>
</dbReference>
<accession>A0AAD9D0F8</accession>
<keyword evidence="7" id="KW-0539">Nucleus</keyword>
<gene>
    <name evidence="10" type="ORF">DB88DRAFT_492159</name>
</gene>
<organism evidence="10 11">
    <name type="scientific">Papiliotrema laurentii</name>
    <name type="common">Cryptococcus laurentii</name>
    <dbReference type="NCBI Taxonomy" id="5418"/>
    <lineage>
        <taxon>Eukaryota</taxon>
        <taxon>Fungi</taxon>
        <taxon>Dikarya</taxon>
        <taxon>Basidiomycota</taxon>
        <taxon>Agaricomycotina</taxon>
        <taxon>Tremellomycetes</taxon>
        <taxon>Tremellales</taxon>
        <taxon>Rhynchogastremaceae</taxon>
        <taxon>Papiliotrema</taxon>
    </lineage>
</organism>
<keyword evidence="4" id="KW-0653">Protein transport</keyword>
<comment type="caution">
    <text evidence="10">The sequence shown here is derived from an EMBL/GenBank/DDBJ whole genome shotgun (WGS) entry which is preliminary data.</text>
</comment>
<dbReference type="PANTHER" id="PTHR13257:SF0">
    <property type="entry name" value="NUCLEAR PORE COMPLEX PROTEIN NUP88"/>
    <property type="match status" value="1"/>
</dbReference>
<dbReference type="GO" id="GO:0000056">
    <property type="term" value="P:ribosomal small subunit export from nucleus"/>
    <property type="evidence" value="ECO:0007669"/>
    <property type="project" value="InterPro"/>
</dbReference>